<keyword evidence="2" id="KW-1185">Reference proteome</keyword>
<protein>
    <submittedName>
        <fullName evidence="1">Uncharacterized protein</fullName>
    </submittedName>
</protein>
<comment type="caution">
    <text evidence="1">The sequence shown here is derived from an EMBL/GenBank/DDBJ whole genome shotgun (WGS) entry which is preliminary data.</text>
</comment>
<proteinExistence type="predicted"/>
<dbReference type="EMBL" id="QJJK01000010">
    <property type="protein sequence ID" value="PXW55199.1"/>
    <property type="molecule type" value="Genomic_DNA"/>
</dbReference>
<reference evidence="1 2" key="1">
    <citation type="submission" date="2018-05" db="EMBL/GenBank/DDBJ databases">
        <title>Genomic Encyclopedia of Type Strains, Phase IV (KMG-IV): sequencing the most valuable type-strain genomes for metagenomic binning, comparative biology and taxonomic classification.</title>
        <authorList>
            <person name="Goeker M."/>
        </authorList>
    </citation>
    <scope>NUCLEOTIDE SEQUENCE [LARGE SCALE GENOMIC DNA]</scope>
    <source>
        <strain evidence="1 2">DSM 6462</strain>
    </source>
</reference>
<evidence type="ECO:0000313" key="1">
    <source>
        <dbReference type="EMBL" id="PXW55199.1"/>
    </source>
</evidence>
<sequence>MTGGASGFGLGPMVTYTGVDVSRCCTHGRDGKFMSLQRGVAVPLRRPVARGCCAGEAIRNALTTIDDKGVAGELKLDKNNQASPLFYITRWGKDGTRTISMPTALAAACGS</sequence>
<dbReference type="AlphaFoldDB" id="A0A2V3U0T0"/>
<evidence type="ECO:0000313" key="2">
    <source>
        <dbReference type="Proteomes" id="UP000248021"/>
    </source>
</evidence>
<accession>A0A2V3U0T0</accession>
<dbReference type="Proteomes" id="UP000248021">
    <property type="component" value="Unassembled WGS sequence"/>
</dbReference>
<dbReference type="RefSeq" id="WP_146227466.1">
    <property type="nucleotide sequence ID" value="NZ_JAHBRY010000003.1"/>
</dbReference>
<organism evidence="1 2">
    <name type="scientific">Chelatococcus asaccharovorans</name>
    <dbReference type="NCBI Taxonomy" id="28210"/>
    <lineage>
        <taxon>Bacteria</taxon>
        <taxon>Pseudomonadati</taxon>
        <taxon>Pseudomonadota</taxon>
        <taxon>Alphaproteobacteria</taxon>
        <taxon>Hyphomicrobiales</taxon>
        <taxon>Chelatococcaceae</taxon>
        <taxon>Chelatococcus</taxon>
    </lineage>
</organism>
<name>A0A2V3U0T0_9HYPH</name>
<gene>
    <name evidence="1" type="ORF">C7450_110138</name>
</gene>